<dbReference type="GO" id="GO:0020037">
    <property type="term" value="F:heme binding"/>
    <property type="evidence" value="ECO:0007669"/>
    <property type="project" value="InterPro"/>
</dbReference>
<comment type="similarity">
    <text evidence="3 10">Belongs to the cytochrome P450 family.</text>
</comment>
<comment type="cofactor">
    <cofactor evidence="1 9">
        <name>heme</name>
        <dbReference type="ChEBI" id="CHEBI:30413"/>
    </cofactor>
</comment>
<dbReference type="PANTHER" id="PTHR24305">
    <property type="entry name" value="CYTOCHROME P450"/>
    <property type="match status" value="1"/>
</dbReference>
<evidence type="ECO:0000256" key="1">
    <source>
        <dbReference type="ARBA" id="ARBA00001971"/>
    </source>
</evidence>
<dbReference type="Gene3D" id="1.10.630.10">
    <property type="entry name" value="Cytochrome P450"/>
    <property type="match status" value="1"/>
</dbReference>
<dbReference type="InterPro" id="IPR001128">
    <property type="entry name" value="Cyt_P450"/>
</dbReference>
<organism evidence="12 13">
    <name type="scientific">Schizopora paradoxa</name>
    <dbReference type="NCBI Taxonomy" id="27342"/>
    <lineage>
        <taxon>Eukaryota</taxon>
        <taxon>Fungi</taxon>
        <taxon>Dikarya</taxon>
        <taxon>Basidiomycota</taxon>
        <taxon>Agaricomycotina</taxon>
        <taxon>Agaricomycetes</taxon>
        <taxon>Hymenochaetales</taxon>
        <taxon>Schizoporaceae</taxon>
        <taxon>Schizopora</taxon>
    </lineage>
</organism>
<proteinExistence type="inferred from homology"/>
<evidence type="ECO:0000256" key="7">
    <source>
        <dbReference type="ARBA" id="ARBA00023004"/>
    </source>
</evidence>
<protein>
    <submittedName>
        <fullName evidence="12">Cytochrome P450</fullName>
    </submittedName>
</protein>
<dbReference type="STRING" id="27342.A0A0H2RYX8"/>
<keyword evidence="4 9" id="KW-0349">Heme</keyword>
<keyword evidence="5 9" id="KW-0479">Metal-binding</keyword>
<keyword evidence="13" id="KW-1185">Reference proteome</keyword>
<dbReference type="InterPro" id="IPR002401">
    <property type="entry name" value="Cyt_P450_E_grp-I"/>
</dbReference>
<name>A0A0H2RYX8_9AGAM</name>
<evidence type="ECO:0000256" key="5">
    <source>
        <dbReference type="ARBA" id="ARBA00022723"/>
    </source>
</evidence>
<evidence type="ECO:0000313" key="13">
    <source>
        <dbReference type="Proteomes" id="UP000053477"/>
    </source>
</evidence>
<dbReference type="PRINTS" id="PR00385">
    <property type="entry name" value="P450"/>
</dbReference>
<dbReference type="PROSITE" id="PS00086">
    <property type="entry name" value="CYTOCHROME_P450"/>
    <property type="match status" value="1"/>
</dbReference>
<keyword evidence="11" id="KW-0732">Signal</keyword>
<dbReference type="OrthoDB" id="1470350at2759"/>
<dbReference type="PANTHER" id="PTHR24305:SF166">
    <property type="entry name" value="CYTOCHROME P450 12A4, MITOCHONDRIAL-RELATED"/>
    <property type="match status" value="1"/>
</dbReference>
<dbReference type="InterPro" id="IPR017972">
    <property type="entry name" value="Cyt_P450_CS"/>
</dbReference>
<evidence type="ECO:0000256" key="2">
    <source>
        <dbReference type="ARBA" id="ARBA00005179"/>
    </source>
</evidence>
<dbReference type="GO" id="GO:0005506">
    <property type="term" value="F:iron ion binding"/>
    <property type="evidence" value="ECO:0007669"/>
    <property type="project" value="InterPro"/>
</dbReference>
<evidence type="ECO:0000256" key="4">
    <source>
        <dbReference type="ARBA" id="ARBA00022617"/>
    </source>
</evidence>
<dbReference type="InterPro" id="IPR050121">
    <property type="entry name" value="Cytochrome_P450_monoxygenase"/>
</dbReference>
<comment type="pathway">
    <text evidence="2">Secondary metabolite biosynthesis.</text>
</comment>
<dbReference type="PRINTS" id="PR00463">
    <property type="entry name" value="EP450I"/>
</dbReference>
<accession>A0A0H2RYX8</accession>
<evidence type="ECO:0000256" key="8">
    <source>
        <dbReference type="ARBA" id="ARBA00023033"/>
    </source>
</evidence>
<reference evidence="12 13" key="1">
    <citation type="submission" date="2015-04" db="EMBL/GenBank/DDBJ databases">
        <title>Complete genome sequence of Schizopora paradoxa KUC8140, a cosmopolitan wood degrader in East Asia.</title>
        <authorList>
            <consortium name="DOE Joint Genome Institute"/>
            <person name="Min B."/>
            <person name="Park H."/>
            <person name="Jang Y."/>
            <person name="Kim J.-J."/>
            <person name="Kim K.H."/>
            <person name="Pangilinan J."/>
            <person name="Lipzen A."/>
            <person name="Riley R."/>
            <person name="Grigoriev I.V."/>
            <person name="Spatafora J.W."/>
            <person name="Choi I.-G."/>
        </authorList>
    </citation>
    <scope>NUCLEOTIDE SEQUENCE [LARGE SCALE GENOMIC DNA]</scope>
    <source>
        <strain evidence="12 13">KUC8140</strain>
    </source>
</reference>
<evidence type="ECO:0000256" key="10">
    <source>
        <dbReference type="RuleBase" id="RU000461"/>
    </source>
</evidence>
<dbReference type="GO" id="GO:0016705">
    <property type="term" value="F:oxidoreductase activity, acting on paired donors, with incorporation or reduction of molecular oxygen"/>
    <property type="evidence" value="ECO:0007669"/>
    <property type="project" value="InterPro"/>
</dbReference>
<keyword evidence="8 10" id="KW-0503">Monooxygenase</keyword>
<dbReference type="Proteomes" id="UP000053477">
    <property type="component" value="Unassembled WGS sequence"/>
</dbReference>
<evidence type="ECO:0000256" key="3">
    <source>
        <dbReference type="ARBA" id="ARBA00010617"/>
    </source>
</evidence>
<evidence type="ECO:0000313" key="12">
    <source>
        <dbReference type="EMBL" id="KLO09951.1"/>
    </source>
</evidence>
<gene>
    <name evidence="12" type="ORF">SCHPADRAFT_943234</name>
</gene>
<evidence type="ECO:0000256" key="9">
    <source>
        <dbReference type="PIRSR" id="PIRSR602401-1"/>
    </source>
</evidence>
<dbReference type="EMBL" id="KQ086040">
    <property type="protein sequence ID" value="KLO09951.1"/>
    <property type="molecule type" value="Genomic_DNA"/>
</dbReference>
<feature type="signal peptide" evidence="11">
    <location>
        <begin position="1"/>
        <end position="16"/>
    </location>
</feature>
<feature type="binding site" description="axial binding residue" evidence="9">
    <location>
        <position position="511"/>
    </location>
    <ligand>
        <name>heme</name>
        <dbReference type="ChEBI" id="CHEBI:30413"/>
    </ligand>
    <ligandPart>
        <name>Fe</name>
        <dbReference type="ChEBI" id="CHEBI:18248"/>
    </ligandPart>
</feature>
<evidence type="ECO:0000256" key="6">
    <source>
        <dbReference type="ARBA" id="ARBA00023002"/>
    </source>
</evidence>
<dbReference type="GO" id="GO:0004497">
    <property type="term" value="F:monooxygenase activity"/>
    <property type="evidence" value="ECO:0007669"/>
    <property type="project" value="UniProtKB-KW"/>
</dbReference>
<dbReference type="AlphaFoldDB" id="A0A0H2RYX8"/>
<dbReference type="InParanoid" id="A0A0H2RYX8"/>
<dbReference type="InterPro" id="IPR036396">
    <property type="entry name" value="Cyt_P450_sf"/>
</dbReference>
<keyword evidence="6 10" id="KW-0560">Oxidoreductase</keyword>
<dbReference type="SUPFAM" id="SSF48264">
    <property type="entry name" value="Cytochrome P450"/>
    <property type="match status" value="1"/>
</dbReference>
<dbReference type="Pfam" id="PF00067">
    <property type="entry name" value="p450"/>
    <property type="match status" value="2"/>
</dbReference>
<feature type="chain" id="PRO_5005202090" evidence="11">
    <location>
        <begin position="17"/>
        <end position="575"/>
    </location>
</feature>
<evidence type="ECO:0000256" key="11">
    <source>
        <dbReference type="SAM" id="SignalP"/>
    </source>
</evidence>
<sequence length="575" mass="64175">MLSWSDVLVGVSLAAATKVAVDGVVAFRKSLASLGPCPGHHIIYVNPFRPLSMVTGLVFPPRGWLSHYAQKFSVYAADGSTILSSVAVGDAIPMYWLADAEALKVVTSDRHTFRKDIEAYEVLEIYGKNLLTTEDDEWRRHLMVTGPSFNEGLYALNWSKTLLLVQEWFEEIDNKSKDAESLIDLKSSMDQITLLIIASAGFGMHTPWSSTSNMHAKVKANLLSDEVMPFHIALGTTLQKLFTKVLIPSFAYNLPFQVPWLSEEAKVTNAAFGALKIHMSELVLSARMGGGDEENLLRRLVLANDAAQEAEGSKKGTLTDDELFSNIFIFLVAGHETSAHALSFAILLLAIYPEVQDKLRKEVMSVWPTEESYKNATFKGSFDKLEYTLAVIRETLRCFPAEPRLPKIVQEDCDLPGIRFESSKPASSVSTSFDGGPTNLALSLDDIQQTRFSVPIRKGDMVVMDIWALHMNPLVWGVDAHEFKPEHFIDTDTYRWPRDGFLAFSAGPRGCLGQRFATTSAVCILARLVRRYEILVPENLAGVKDREELKRRLLKWTTGVTLTPTNAFARFRKFQ</sequence>
<keyword evidence="7 9" id="KW-0408">Iron</keyword>